<organism evidence="1 2">
    <name type="scientific">Aspergillus puulaauensis</name>
    <dbReference type="NCBI Taxonomy" id="1220207"/>
    <lineage>
        <taxon>Eukaryota</taxon>
        <taxon>Fungi</taxon>
        <taxon>Dikarya</taxon>
        <taxon>Ascomycota</taxon>
        <taxon>Pezizomycotina</taxon>
        <taxon>Eurotiomycetes</taxon>
        <taxon>Eurotiomycetidae</taxon>
        <taxon>Eurotiales</taxon>
        <taxon>Aspergillaceae</taxon>
        <taxon>Aspergillus</taxon>
    </lineage>
</organism>
<proteinExistence type="predicted"/>
<reference evidence="1" key="1">
    <citation type="submission" date="2021-01" db="EMBL/GenBank/DDBJ databases">
        <authorList>
            <consortium name="Aspergillus puulaauensis MK2 genome sequencing consortium"/>
            <person name="Kazuki M."/>
            <person name="Futagami T."/>
        </authorList>
    </citation>
    <scope>NUCLEOTIDE SEQUENCE</scope>
    <source>
        <strain evidence="1">MK2</strain>
    </source>
</reference>
<keyword evidence="2" id="KW-1185">Reference proteome</keyword>
<gene>
    <name evidence="1" type="ORF">APUU_80795A</name>
</gene>
<evidence type="ECO:0000313" key="2">
    <source>
        <dbReference type="Proteomes" id="UP000654913"/>
    </source>
</evidence>
<dbReference type="OrthoDB" id="4488604at2759"/>
<name>A0A7R8ATS3_9EURO</name>
<dbReference type="GeneID" id="64980489"/>
<reference evidence="1" key="2">
    <citation type="submission" date="2021-02" db="EMBL/GenBank/DDBJ databases">
        <title>Aspergillus puulaauensis MK2 genome sequence.</title>
        <authorList>
            <person name="Futagami T."/>
            <person name="Mori K."/>
            <person name="Kadooka C."/>
            <person name="Tanaka T."/>
        </authorList>
    </citation>
    <scope>NUCLEOTIDE SEQUENCE</scope>
    <source>
        <strain evidence="1">MK2</strain>
    </source>
</reference>
<evidence type="ECO:0000313" key="1">
    <source>
        <dbReference type="EMBL" id="BCS30492.1"/>
    </source>
</evidence>
<sequence length="191" mass="22930">MTRNLDEAAFLFTRLSDYNREKAQDLFHCLTEKLRMLGCRTFDVDVEFWPSPNNYWIAWVHLAEPEGARRGWLEYIRIRLSDLALEGSDCFQLMTGWDTIRITTDSRTKLGGCHRFWVIVYQDTPFLVSYDGKSREADEDAKYDLNDEYRALQRAIRFQRQVHEQEVKVQELEETLRRTYTWERVDRSRTN</sequence>
<dbReference type="RefSeq" id="XP_041562678.1">
    <property type="nucleotide sequence ID" value="XM_041697116.1"/>
</dbReference>
<dbReference type="AlphaFoldDB" id="A0A7R8ATS3"/>
<accession>A0A7R8ATS3</accession>
<dbReference type="EMBL" id="AP024450">
    <property type="protein sequence ID" value="BCS30492.1"/>
    <property type="molecule type" value="Genomic_DNA"/>
</dbReference>
<dbReference type="Proteomes" id="UP000654913">
    <property type="component" value="Chromosome 8"/>
</dbReference>
<protein>
    <submittedName>
        <fullName evidence="1">Uncharacterized protein</fullName>
    </submittedName>
</protein>
<dbReference type="KEGG" id="apuu:APUU_80795A"/>